<dbReference type="GO" id="GO:0009252">
    <property type="term" value="P:peptidoglycan biosynthetic process"/>
    <property type="evidence" value="ECO:0007669"/>
    <property type="project" value="UniProtKB-UniPathway"/>
</dbReference>
<dbReference type="GO" id="GO:0006508">
    <property type="term" value="P:proteolysis"/>
    <property type="evidence" value="ECO:0007669"/>
    <property type="project" value="UniProtKB-KW"/>
</dbReference>
<dbReference type="PANTHER" id="PTHR32282:SF15">
    <property type="entry name" value="PENICILLIN-BINDING PROTEIN 1C"/>
    <property type="match status" value="1"/>
</dbReference>
<dbReference type="InterPro" id="IPR036950">
    <property type="entry name" value="PBP_transglycosylase"/>
</dbReference>
<evidence type="ECO:0000259" key="13">
    <source>
        <dbReference type="Pfam" id="PF00905"/>
    </source>
</evidence>
<keyword evidence="8" id="KW-0378">Hydrolase</keyword>
<dbReference type="InterPro" id="IPR001460">
    <property type="entry name" value="PCN-bd_Tpept"/>
</dbReference>
<feature type="domain" description="Penicillin-binding C-terminal" evidence="15">
    <location>
        <begin position="582"/>
        <end position="664"/>
    </location>
</feature>
<keyword evidence="7" id="KW-0808">Transferase</keyword>
<dbReference type="Pfam" id="PF06832">
    <property type="entry name" value="BiPBP_C"/>
    <property type="match status" value="1"/>
</dbReference>
<dbReference type="AlphaFoldDB" id="A0A4Y6UKJ2"/>
<gene>
    <name evidence="16" type="primary">pbpC</name>
    <name evidence="16" type="ORF">E3D00_04975</name>
</gene>
<comment type="catalytic activity">
    <reaction evidence="11">
        <text>[GlcNAc-(1-&gt;4)-Mur2Ac(oyl-L-Ala-gamma-D-Glu-L-Lys-D-Ala-D-Ala)](n)-di-trans,octa-cis-undecaprenyl diphosphate + beta-D-GlcNAc-(1-&gt;4)-Mur2Ac(oyl-L-Ala-gamma-D-Glu-L-Lys-D-Ala-D-Ala)-di-trans,octa-cis-undecaprenyl diphosphate = [GlcNAc-(1-&gt;4)-Mur2Ac(oyl-L-Ala-gamma-D-Glu-L-Lys-D-Ala-D-Ala)](n+1)-di-trans,octa-cis-undecaprenyl diphosphate + di-trans,octa-cis-undecaprenyl diphosphate + H(+)</text>
        <dbReference type="Rhea" id="RHEA:23708"/>
        <dbReference type="Rhea" id="RHEA-COMP:9602"/>
        <dbReference type="Rhea" id="RHEA-COMP:9603"/>
        <dbReference type="ChEBI" id="CHEBI:15378"/>
        <dbReference type="ChEBI" id="CHEBI:58405"/>
        <dbReference type="ChEBI" id="CHEBI:60033"/>
        <dbReference type="ChEBI" id="CHEBI:78435"/>
        <dbReference type="EC" id="2.4.99.28"/>
    </reaction>
</comment>
<dbReference type="NCBIfam" id="TIGR02073">
    <property type="entry name" value="PBP_1c"/>
    <property type="match status" value="1"/>
</dbReference>
<evidence type="ECO:0000256" key="2">
    <source>
        <dbReference type="ARBA" id="ARBA00007090"/>
    </source>
</evidence>
<evidence type="ECO:0000313" key="17">
    <source>
        <dbReference type="Proteomes" id="UP000316313"/>
    </source>
</evidence>
<dbReference type="Gene3D" id="1.10.3810.10">
    <property type="entry name" value="Biosynthetic peptidoglycan transglycosylase-like"/>
    <property type="match status" value="1"/>
</dbReference>
<keyword evidence="17" id="KW-1185">Reference proteome</keyword>
<evidence type="ECO:0000256" key="7">
    <source>
        <dbReference type="ARBA" id="ARBA00022679"/>
    </source>
</evidence>
<dbReference type="Proteomes" id="UP000316313">
    <property type="component" value="Chromosome"/>
</dbReference>
<dbReference type="GO" id="GO:0030288">
    <property type="term" value="C:outer membrane-bounded periplasmic space"/>
    <property type="evidence" value="ECO:0007669"/>
    <property type="project" value="TreeGrafter"/>
</dbReference>
<evidence type="ECO:0000259" key="15">
    <source>
        <dbReference type="Pfam" id="PF06832"/>
    </source>
</evidence>
<sequence length="666" mass="72542">MILHIRGKRRVFFGIRAFVLGGVCIGGIAFVADRVFPPDLSRAQAYALILHDQDGHSLDARVSADGYWRLPIKPMDIDPVYQKLLLKTEDRRFWWHPGVDPFAVMRAAGQLVIRGHIVSGGSTLAMQTARLLTPHRHSWRGKIEDALRAIQLVWRYGHRGVLNLYVTLAPEGGSIEGVRMGSLHWFGHEPKYLSPSEAALLVALPRRPTALRPDRHPKAALSAMKPIMAHIHMLPPESLPLRLDKGRTCHDAPSLLAHEWHMKVRGVVRTTLDREQQETVLRILHMSNPPRRGGWAALVVRRNGTVAAWVGNAGNECPGCAADMVLAWRSPGSTLKPFIYGLAFQQGLLSSETLMQDKVARFSSYTPRNYDRVFHGATTVRTALQQSYNLPAVRALDLIGARYFTQTLLDSGIDIRLPRGASPNLAIALGGAGVRMLDLGQLYNALARDGLSAPLKVVRSEEQKEQSVRLFSREVAQQILSILRGTPLPTGMLNSPDRSLAFKTGTSYGQRDAWAAGVRHGWTVVVWGGRPDGAPSPGITGLRVAAPVMAQIMDTLPNGPHTLEPFTRASGRIAPSLAALPEKSGPHLVSPPDGATVESFSDDGTATPIGFEATGGTAPYRWIVNGHVLNIPTGGTPSWVPDGPGFVHITVIDAEGRSASATVRVR</sequence>
<name>A0A4Y6UKJ2_9PROT</name>
<dbReference type="UniPathway" id="UPA00219"/>
<dbReference type="SUPFAM" id="SSF56601">
    <property type="entry name" value="beta-lactamase/transpeptidase-like"/>
    <property type="match status" value="1"/>
</dbReference>
<keyword evidence="4" id="KW-0121">Carboxypeptidase</keyword>
<evidence type="ECO:0000256" key="8">
    <source>
        <dbReference type="ARBA" id="ARBA00022801"/>
    </source>
</evidence>
<evidence type="ECO:0000256" key="6">
    <source>
        <dbReference type="ARBA" id="ARBA00022676"/>
    </source>
</evidence>
<evidence type="ECO:0000256" key="11">
    <source>
        <dbReference type="ARBA" id="ARBA00049902"/>
    </source>
</evidence>
<comment type="similarity">
    <text evidence="2">In the C-terminal section; belongs to the transpeptidase family.</text>
</comment>
<dbReference type="GO" id="GO:0008955">
    <property type="term" value="F:peptidoglycan glycosyltransferase activity"/>
    <property type="evidence" value="ECO:0007669"/>
    <property type="project" value="UniProtKB-EC"/>
</dbReference>
<accession>A0A4Y6UKJ2</accession>
<dbReference type="Pfam" id="PF00912">
    <property type="entry name" value="Transgly"/>
    <property type="match status" value="1"/>
</dbReference>
<keyword evidence="6" id="KW-0328">Glycosyltransferase</keyword>
<dbReference type="SUPFAM" id="SSF53955">
    <property type="entry name" value="Lysozyme-like"/>
    <property type="match status" value="1"/>
</dbReference>
<evidence type="ECO:0000259" key="14">
    <source>
        <dbReference type="Pfam" id="PF00912"/>
    </source>
</evidence>
<evidence type="ECO:0000256" key="1">
    <source>
        <dbReference type="ARBA" id="ARBA00004752"/>
    </source>
</evidence>
<dbReference type="GO" id="GO:0004180">
    <property type="term" value="F:carboxypeptidase activity"/>
    <property type="evidence" value="ECO:0007669"/>
    <property type="project" value="UniProtKB-KW"/>
</dbReference>
<dbReference type="EC" id="2.4.99.28" evidence="10"/>
<feature type="domain" description="Glycosyl transferase family 51" evidence="14">
    <location>
        <begin position="68"/>
        <end position="230"/>
    </location>
</feature>
<dbReference type="KEGG" id="ssam:E3D00_04975"/>
<proteinExistence type="inferred from homology"/>
<dbReference type="Pfam" id="PF00905">
    <property type="entry name" value="Transpeptidase"/>
    <property type="match status" value="1"/>
</dbReference>
<evidence type="ECO:0000256" key="5">
    <source>
        <dbReference type="ARBA" id="ARBA00022670"/>
    </source>
</evidence>
<feature type="transmembrane region" description="Helical" evidence="12">
    <location>
        <begin position="12"/>
        <end position="32"/>
    </location>
</feature>
<organism evidence="16 17">
    <name type="scientific">Swingsia samuiensis</name>
    <dbReference type="NCBI Taxonomy" id="1293412"/>
    <lineage>
        <taxon>Bacteria</taxon>
        <taxon>Pseudomonadati</taxon>
        <taxon>Pseudomonadota</taxon>
        <taxon>Alphaproteobacteria</taxon>
        <taxon>Acetobacterales</taxon>
        <taxon>Acetobacteraceae</taxon>
        <taxon>Swingsia</taxon>
    </lineage>
</organism>
<dbReference type="InterPro" id="IPR011815">
    <property type="entry name" value="PBP_1c"/>
</dbReference>
<evidence type="ECO:0000256" key="12">
    <source>
        <dbReference type="SAM" id="Phobius"/>
    </source>
</evidence>
<dbReference type="PANTHER" id="PTHR32282">
    <property type="entry name" value="BINDING PROTEIN TRANSPEPTIDASE, PUTATIVE-RELATED"/>
    <property type="match status" value="1"/>
</dbReference>
<protein>
    <recommendedName>
        <fullName evidence="10">peptidoglycan glycosyltransferase</fullName>
        <ecNumber evidence="10">2.4.99.28</ecNumber>
    </recommendedName>
</protein>
<dbReference type="RefSeq" id="WP_141460484.1">
    <property type="nucleotide sequence ID" value="NZ_CP038141.1"/>
</dbReference>
<dbReference type="InterPro" id="IPR050396">
    <property type="entry name" value="Glycosyltr_51/Transpeptidase"/>
</dbReference>
<keyword evidence="12" id="KW-1133">Transmembrane helix</keyword>
<dbReference type="OrthoDB" id="9766909at2"/>
<keyword evidence="5" id="KW-0645">Protease</keyword>
<dbReference type="GO" id="GO:0008658">
    <property type="term" value="F:penicillin binding"/>
    <property type="evidence" value="ECO:0007669"/>
    <property type="project" value="InterPro"/>
</dbReference>
<keyword evidence="12" id="KW-0472">Membrane</keyword>
<evidence type="ECO:0000313" key="16">
    <source>
        <dbReference type="EMBL" id="QDH16986.1"/>
    </source>
</evidence>
<evidence type="ECO:0000256" key="3">
    <source>
        <dbReference type="ARBA" id="ARBA00007739"/>
    </source>
</evidence>
<dbReference type="InterPro" id="IPR009647">
    <property type="entry name" value="PBP_C"/>
</dbReference>
<dbReference type="InterPro" id="IPR023346">
    <property type="entry name" value="Lysozyme-like_dom_sf"/>
</dbReference>
<feature type="domain" description="Penicillin-binding protein transpeptidase" evidence="13">
    <location>
        <begin position="320"/>
        <end position="510"/>
    </location>
</feature>
<dbReference type="EMBL" id="CP038141">
    <property type="protein sequence ID" value="QDH16986.1"/>
    <property type="molecule type" value="Genomic_DNA"/>
</dbReference>
<dbReference type="Gene3D" id="3.40.710.10">
    <property type="entry name" value="DD-peptidase/beta-lactamase superfamily"/>
    <property type="match status" value="1"/>
</dbReference>
<keyword evidence="12" id="KW-0812">Transmembrane</keyword>
<comment type="pathway">
    <text evidence="1">Cell wall biogenesis; peptidoglycan biosynthesis.</text>
</comment>
<dbReference type="InterPro" id="IPR012338">
    <property type="entry name" value="Beta-lactam/transpept-like"/>
</dbReference>
<comment type="similarity">
    <text evidence="3">In the N-terminal section; belongs to the glycosyltransferase 51 family.</text>
</comment>
<dbReference type="InterPro" id="IPR001264">
    <property type="entry name" value="Glyco_trans_51"/>
</dbReference>
<evidence type="ECO:0000256" key="9">
    <source>
        <dbReference type="ARBA" id="ARBA00023268"/>
    </source>
</evidence>
<evidence type="ECO:0000256" key="4">
    <source>
        <dbReference type="ARBA" id="ARBA00022645"/>
    </source>
</evidence>
<evidence type="ECO:0000256" key="10">
    <source>
        <dbReference type="ARBA" id="ARBA00044770"/>
    </source>
</evidence>
<keyword evidence="9" id="KW-0511">Multifunctional enzyme</keyword>
<reference evidence="16 17" key="1">
    <citation type="submission" date="2019-03" db="EMBL/GenBank/DDBJ databases">
        <title>The complete genome sequence of Swingsia samuiensis NBRC107927(T).</title>
        <authorList>
            <person name="Chua K.-O."/>
            <person name="Chan K.-G."/>
            <person name="See-Too W.-S."/>
        </authorList>
    </citation>
    <scope>NUCLEOTIDE SEQUENCE [LARGE SCALE GENOMIC DNA]</scope>
    <source>
        <strain evidence="16 17">AH83</strain>
    </source>
</reference>